<organism evidence="6 7">
    <name type="scientific">Haloarchaeobius litoreus</name>
    <dbReference type="NCBI Taxonomy" id="755306"/>
    <lineage>
        <taxon>Archaea</taxon>
        <taxon>Methanobacteriati</taxon>
        <taxon>Methanobacteriota</taxon>
        <taxon>Stenosarchaea group</taxon>
        <taxon>Halobacteria</taxon>
        <taxon>Halobacteriales</taxon>
        <taxon>Halorubellaceae</taxon>
        <taxon>Haloarchaeobius</taxon>
    </lineage>
</organism>
<feature type="transmembrane region" description="Helical" evidence="5">
    <location>
        <begin position="23"/>
        <end position="42"/>
    </location>
</feature>
<keyword evidence="4 5" id="KW-0472">Membrane</keyword>
<name>A0ABD6DDE4_9EURY</name>
<reference evidence="6 7" key="1">
    <citation type="journal article" date="2019" name="Int. J. Syst. Evol. Microbiol.">
        <title>The Global Catalogue of Microorganisms (GCM) 10K type strain sequencing project: providing services to taxonomists for standard genome sequencing and annotation.</title>
        <authorList>
            <consortium name="The Broad Institute Genomics Platform"/>
            <consortium name="The Broad Institute Genome Sequencing Center for Infectious Disease"/>
            <person name="Wu L."/>
            <person name="Ma J."/>
        </authorList>
    </citation>
    <scope>NUCLEOTIDE SEQUENCE [LARGE SCALE GENOMIC DNA]</scope>
    <source>
        <strain evidence="6 7">CGMCC 1.10390</strain>
    </source>
</reference>
<dbReference type="EMBL" id="JBHUDO010000001">
    <property type="protein sequence ID" value="MFD1644083.1"/>
    <property type="molecule type" value="Genomic_DNA"/>
</dbReference>
<dbReference type="Proteomes" id="UP001597034">
    <property type="component" value="Unassembled WGS sequence"/>
</dbReference>
<evidence type="ECO:0000313" key="7">
    <source>
        <dbReference type="Proteomes" id="UP001597034"/>
    </source>
</evidence>
<evidence type="ECO:0000256" key="5">
    <source>
        <dbReference type="SAM" id="Phobius"/>
    </source>
</evidence>
<dbReference type="GO" id="GO:0016020">
    <property type="term" value="C:membrane"/>
    <property type="evidence" value="ECO:0007669"/>
    <property type="project" value="UniProtKB-SubCell"/>
</dbReference>
<dbReference type="RefSeq" id="WP_256399366.1">
    <property type="nucleotide sequence ID" value="NZ_JANHJR010000002.1"/>
</dbReference>
<feature type="transmembrane region" description="Helical" evidence="5">
    <location>
        <begin position="54"/>
        <end position="80"/>
    </location>
</feature>
<dbReference type="Pfam" id="PF09685">
    <property type="entry name" value="MamF_MmsF"/>
    <property type="match status" value="1"/>
</dbReference>
<dbReference type="AlphaFoldDB" id="A0ABD6DDE4"/>
<keyword evidence="2 5" id="KW-0812">Transmembrane</keyword>
<evidence type="ECO:0000256" key="3">
    <source>
        <dbReference type="ARBA" id="ARBA00022989"/>
    </source>
</evidence>
<proteinExistence type="predicted"/>
<feature type="transmembrane region" description="Helical" evidence="5">
    <location>
        <begin position="86"/>
        <end position="109"/>
    </location>
</feature>
<dbReference type="InterPro" id="IPR019109">
    <property type="entry name" value="MamF_MmsF"/>
</dbReference>
<accession>A0ABD6DDE4</accession>
<evidence type="ECO:0000256" key="1">
    <source>
        <dbReference type="ARBA" id="ARBA00004141"/>
    </source>
</evidence>
<evidence type="ECO:0000256" key="4">
    <source>
        <dbReference type="ARBA" id="ARBA00023136"/>
    </source>
</evidence>
<comment type="subcellular location">
    <subcellularLocation>
        <location evidence="1">Membrane</location>
        <topology evidence="1">Multi-pass membrane protein</topology>
    </subcellularLocation>
</comment>
<sequence length="131" mass="14113">MATDERGTSDISTTTETGLEPNVAGAVAYLFGFVSGIAMLLIDGDNEFVRFHAIQSIAFNVVVVAVYVALAFVSLFLSFLPVVGDLLSLLFTLVYPVVGFVAFAGWLFLMYRAYEGDRFELPVLGSIAASQ</sequence>
<protein>
    <submittedName>
        <fullName evidence="6">DUF4870 domain-containing protein</fullName>
    </submittedName>
</protein>
<dbReference type="PANTHER" id="PTHR36460:SF1">
    <property type="entry name" value="UPF0132 DOMAIN PROTEIN (AFU_ORTHOLOGUE AFUA_3G10255)"/>
    <property type="match status" value="1"/>
</dbReference>
<dbReference type="PANTHER" id="PTHR36460">
    <property type="entry name" value="UPF0132 DOMAIN PROTEIN (AFU_ORTHOLOGUE AFUA_3G10255)"/>
    <property type="match status" value="1"/>
</dbReference>
<keyword evidence="3 5" id="KW-1133">Transmembrane helix</keyword>
<comment type="caution">
    <text evidence="6">The sequence shown here is derived from an EMBL/GenBank/DDBJ whole genome shotgun (WGS) entry which is preliminary data.</text>
</comment>
<evidence type="ECO:0000313" key="6">
    <source>
        <dbReference type="EMBL" id="MFD1644083.1"/>
    </source>
</evidence>
<keyword evidence="7" id="KW-1185">Reference proteome</keyword>
<gene>
    <name evidence="6" type="ORF">ACFSBL_00135</name>
</gene>
<evidence type="ECO:0000256" key="2">
    <source>
        <dbReference type="ARBA" id="ARBA00022692"/>
    </source>
</evidence>